<name>A0ABD0UZZ1_DENTH</name>
<organism evidence="7 8">
    <name type="scientific">Dendrobium thyrsiflorum</name>
    <name type="common">Pinecone-like raceme dendrobium</name>
    <name type="synonym">Orchid</name>
    <dbReference type="NCBI Taxonomy" id="117978"/>
    <lineage>
        <taxon>Eukaryota</taxon>
        <taxon>Viridiplantae</taxon>
        <taxon>Streptophyta</taxon>
        <taxon>Embryophyta</taxon>
        <taxon>Tracheophyta</taxon>
        <taxon>Spermatophyta</taxon>
        <taxon>Magnoliopsida</taxon>
        <taxon>Liliopsida</taxon>
        <taxon>Asparagales</taxon>
        <taxon>Orchidaceae</taxon>
        <taxon>Epidendroideae</taxon>
        <taxon>Malaxideae</taxon>
        <taxon>Dendrobiinae</taxon>
        <taxon>Dendrobium</taxon>
    </lineage>
</organism>
<comment type="pathway">
    <text evidence="2">Protein modification; protein ubiquitination.</text>
</comment>
<evidence type="ECO:0000256" key="4">
    <source>
        <dbReference type="ARBA" id="ARBA00022679"/>
    </source>
</evidence>
<dbReference type="GO" id="GO:0016567">
    <property type="term" value="P:protein ubiquitination"/>
    <property type="evidence" value="ECO:0007669"/>
    <property type="project" value="UniProtKB-ARBA"/>
</dbReference>
<dbReference type="Gene3D" id="3.30.40.10">
    <property type="entry name" value="Zinc/RING finger domain, C3HC4 (zinc finger)"/>
    <property type="match status" value="1"/>
</dbReference>
<evidence type="ECO:0000259" key="6">
    <source>
        <dbReference type="PROSITE" id="PS51698"/>
    </source>
</evidence>
<dbReference type="EMBL" id="JANQDX010000009">
    <property type="protein sequence ID" value="KAL0918340.1"/>
    <property type="molecule type" value="Genomic_DNA"/>
</dbReference>
<comment type="caution">
    <text evidence="7">The sequence shown here is derived from an EMBL/GenBank/DDBJ whole genome shotgun (WGS) entry which is preliminary data.</text>
</comment>
<evidence type="ECO:0000313" key="8">
    <source>
        <dbReference type="Proteomes" id="UP001552299"/>
    </source>
</evidence>
<dbReference type="PROSITE" id="PS51698">
    <property type="entry name" value="U_BOX"/>
    <property type="match status" value="1"/>
</dbReference>
<dbReference type="CDD" id="cd16655">
    <property type="entry name" value="RING-Ubox_WDSUB1-like"/>
    <property type="match status" value="1"/>
</dbReference>
<sequence length="167" mass="18752">MDPDFISSGDITLAADVYSFGIILLRLLAGKPALGIINQAKQLVQLALKCCNAIRKNRPSLDGEVWKVLDLMVKVNEHGKLPPLSSSSVSQNNIIIPSYFICPISQEIMRDPHIAEDGFTYEAEVIKKWFESGHNMSPMTNRQFQHHNLTPNHGLRSSIQEWLQKNA</sequence>
<dbReference type="SUPFAM" id="SSF56112">
    <property type="entry name" value="Protein kinase-like (PK-like)"/>
    <property type="match status" value="1"/>
</dbReference>
<reference evidence="7 8" key="1">
    <citation type="journal article" date="2024" name="Plant Biotechnol. J.">
        <title>Dendrobium thyrsiflorum genome and its molecular insights into genes involved in important horticultural traits.</title>
        <authorList>
            <person name="Chen B."/>
            <person name="Wang J.Y."/>
            <person name="Zheng P.J."/>
            <person name="Li K.L."/>
            <person name="Liang Y.M."/>
            <person name="Chen X.F."/>
            <person name="Zhang C."/>
            <person name="Zhao X."/>
            <person name="He X."/>
            <person name="Zhang G.Q."/>
            <person name="Liu Z.J."/>
            <person name="Xu Q."/>
        </authorList>
    </citation>
    <scope>NUCLEOTIDE SEQUENCE [LARGE SCALE GENOMIC DNA]</scope>
    <source>
        <strain evidence="7">GZMU011</strain>
    </source>
</reference>
<evidence type="ECO:0000313" key="7">
    <source>
        <dbReference type="EMBL" id="KAL0918340.1"/>
    </source>
</evidence>
<dbReference type="PANTHER" id="PTHR45647:SF100">
    <property type="entry name" value="U-BOX DOMAIN-CONTAINING PROTEIN 33"/>
    <property type="match status" value="1"/>
</dbReference>
<dbReference type="SUPFAM" id="SSF57850">
    <property type="entry name" value="RING/U-box"/>
    <property type="match status" value="1"/>
</dbReference>
<evidence type="ECO:0000256" key="5">
    <source>
        <dbReference type="ARBA" id="ARBA00022786"/>
    </source>
</evidence>
<protein>
    <recommendedName>
        <fullName evidence="3">RING-type E3 ubiquitin transferase</fullName>
        <ecNumber evidence="3">2.3.2.27</ecNumber>
    </recommendedName>
</protein>
<accession>A0ABD0UZZ1</accession>
<gene>
    <name evidence="7" type="ORF">M5K25_010344</name>
</gene>
<feature type="domain" description="U-box" evidence="6">
    <location>
        <begin position="95"/>
        <end position="167"/>
    </location>
</feature>
<dbReference type="PANTHER" id="PTHR45647">
    <property type="entry name" value="OS02G0152300 PROTEIN"/>
    <property type="match status" value="1"/>
</dbReference>
<dbReference type="GO" id="GO:0061630">
    <property type="term" value="F:ubiquitin protein ligase activity"/>
    <property type="evidence" value="ECO:0007669"/>
    <property type="project" value="UniProtKB-EC"/>
</dbReference>
<dbReference type="AlphaFoldDB" id="A0ABD0UZZ1"/>
<proteinExistence type="predicted"/>
<comment type="catalytic activity">
    <reaction evidence="1">
        <text>S-ubiquitinyl-[E2 ubiquitin-conjugating enzyme]-L-cysteine + [acceptor protein]-L-lysine = [E2 ubiquitin-conjugating enzyme]-L-cysteine + N(6)-ubiquitinyl-[acceptor protein]-L-lysine.</text>
        <dbReference type="EC" id="2.3.2.27"/>
    </reaction>
</comment>
<keyword evidence="5" id="KW-0833">Ubl conjugation pathway</keyword>
<evidence type="ECO:0000256" key="2">
    <source>
        <dbReference type="ARBA" id="ARBA00004906"/>
    </source>
</evidence>
<dbReference type="InterPro" id="IPR013083">
    <property type="entry name" value="Znf_RING/FYVE/PHD"/>
</dbReference>
<dbReference type="Pfam" id="PF04564">
    <property type="entry name" value="U-box"/>
    <property type="match status" value="1"/>
</dbReference>
<evidence type="ECO:0000256" key="3">
    <source>
        <dbReference type="ARBA" id="ARBA00012483"/>
    </source>
</evidence>
<evidence type="ECO:0000256" key="1">
    <source>
        <dbReference type="ARBA" id="ARBA00000900"/>
    </source>
</evidence>
<dbReference type="InterPro" id="IPR051348">
    <property type="entry name" value="U-box_ubiquitin_ligases"/>
</dbReference>
<dbReference type="InterPro" id="IPR011009">
    <property type="entry name" value="Kinase-like_dom_sf"/>
</dbReference>
<keyword evidence="4" id="KW-0808">Transferase</keyword>
<dbReference type="Proteomes" id="UP001552299">
    <property type="component" value="Unassembled WGS sequence"/>
</dbReference>
<dbReference type="Gene3D" id="1.10.510.10">
    <property type="entry name" value="Transferase(Phosphotransferase) domain 1"/>
    <property type="match status" value="1"/>
</dbReference>
<dbReference type="SMART" id="SM00504">
    <property type="entry name" value="Ubox"/>
    <property type="match status" value="1"/>
</dbReference>
<dbReference type="EC" id="2.3.2.27" evidence="3"/>
<dbReference type="InterPro" id="IPR003613">
    <property type="entry name" value="Ubox_domain"/>
</dbReference>
<keyword evidence="8" id="KW-1185">Reference proteome</keyword>